<evidence type="ECO:0000313" key="5">
    <source>
        <dbReference type="EMBL" id="MCG7508991.1"/>
    </source>
</evidence>
<dbReference type="EMBL" id="JAKREW010000063">
    <property type="protein sequence ID" value="MCG7508991.1"/>
    <property type="molecule type" value="Genomic_DNA"/>
</dbReference>
<dbReference type="PROSITE" id="PS51352">
    <property type="entry name" value="THIOREDOXIN_2"/>
    <property type="match status" value="1"/>
</dbReference>
<comment type="function">
    <text evidence="3">Thiol-specific peroxidase that catalyzes the reduction of hydrogen peroxide and organic hydroperoxides to water and alcohols, respectively. Plays a role in cell protection against oxidative stress by detoxifying peroxides.</text>
</comment>
<dbReference type="InterPro" id="IPR013766">
    <property type="entry name" value="Thioredoxin_domain"/>
</dbReference>
<keyword evidence="1 3" id="KW-0575">Peroxidase</keyword>
<keyword evidence="2 3" id="KW-0560">Oxidoreductase</keyword>
<comment type="similarity">
    <text evidence="3">Belongs to the peroxiredoxin family. Prx5 subfamily.</text>
</comment>
<dbReference type="SUPFAM" id="SSF52833">
    <property type="entry name" value="Thioredoxin-like"/>
    <property type="match status" value="1"/>
</dbReference>
<reference evidence="5 6" key="1">
    <citation type="submission" date="2022-02" db="EMBL/GenBank/DDBJ databases">
        <title>Draft genome sequence of Mezorhizobium retamae strain IRAMC:0171 isolated from Retama raetam nodules.</title>
        <authorList>
            <person name="Bengaied R."/>
            <person name="Sbissi I."/>
            <person name="Huber K."/>
            <person name="Ghodbane F."/>
            <person name="Nouioui I."/>
            <person name="Tarhouni M."/>
            <person name="Gtari M."/>
        </authorList>
    </citation>
    <scope>NUCLEOTIDE SEQUENCE [LARGE SCALE GENOMIC DNA]</scope>
    <source>
        <strain evidence="5 6">IRAMC:0171</strain>
    </source>
</reference>
<sequence>MMIKPGDAVPAAKFKKLQGSEIKEIATDELFKERKIVVFGVPGAFTPTCHLQHLPGYIENSDALLAKGVDEIAVIAVNDPFVMSAWARSTDAEGKVLFLADPEADFTRSIGMDIDLRVAGLGTRSKRYSAVITNGVVEILNLDEDPGQADRSQAKELLRQL</sequence>
<dbReference type="InterPro" id="IPR036249">
    <property type="entry name" value="Thioredoxin-like_sf"/>
</dbReference>
<dbReference type="EC" id="1.11.1.27" evidence="3"/>
<evidence type="ECO:0000259" key="4">
    <source>
        <dbReference type="PROSITE" id="PS51352"/>
    </source>
</evidence>
<keyword evidence="3" id="KW-0676">Redox-active center</keyword>
<feature type="domain" description="Thioredoxin" evidence="4">
    <location>
        <begin position="3"/>
        <end position="161"/>
    </location>
</feature>
<accession>A0ABS9QNG2</accession>
<keyword evidence="6" id="KW-1185">Reference proteome</keyword>
<dbReference type="InterPro" id="IPR037944">
    <property type="entry name" value="PRX5-like"/>
</dbReference>
<evidence type="ECO:0000313" key="6">
    <source>
        <dbReference type="Proteomes" id="UP001201701"/>
    </source>
</evidence>
<evidence type="ECO:0000256" key="1">
    <source>
        <dbReference type="ARBA" id="ARBA00022559"/>
    </source>
</evidence>
<dbReference type="Proteomes" id="UP001201701">
    <property type="component" value="Unassembled WGS sequence"/>
</dbReference>
<evidence type="ECO:0000256" key="2">
    <source>
        <dbReference type="ARBA" id="ARBA00023002"/>
    </source>
</evidence>
<proteinExistence type="inferred from homology"/>
<protein>
    <recommendedName>
        <fullName evidence="3">Glutathione-dependent peroxiredoxin</fullName>
        <ecNumber evidence="3">1.11.1.27</ecNumber>
    </recommendedName>
</protein>
<gene>
    <name evidence="5" type="ORF">L4923_28550</name>
</gene>
<dbReference type="RefSeq" id="WP_239370493.1">
    <property type="nucleotide sequence ID" value="NZ_JAKREW010000063.1"/>
</dbReference>
<keyword evidence="3" id="KW-0049">Antioxidant</keyword>
<dbReference type="PANTHER" id="PTHR10430:SF16">
    <property type="entry name" value="PEROXIREDOXIN-5, MITOCHONDRIAL"/>
    <property type="match status" value="1"/>
</dbReference>
<comment type="caution">
    <text evidence="5">The sequence shown here is derived from an EMBL/GenBank/DDBJ whole genome shotgun (WGS) entry which is preliminary data.</text>
</comment>
<dbReference type="Pfam" id="PF08534">
    <property type="entry name" value="Redoxin"/>
    <property type="match status" value="1"/>
</dbReference>
<dbReference type="InterPro" id="IPR013740">
    <property type="entry name" value="Redoxin"/>
</dbReference>
<name>A0ABS9QNG2_9HYPH</name>
<dbReference type="PANTHER" id="PTHR10430">
    <property type="entry name" value="PEROXIREDOXIN"/>
    <property type="match status" value="1"/>
</dbReference>
<organism evidence="5 6">
    <name type="scientific">Mesorhizobium retamae</name>
    <dbReference type="NCBI Taxonomy" id="2912854"/>
    <lineage>
        <taxon>Bacteria</taxon>
        <taxon>Pseudomonadati</taxon>
        <taxon>Pseudomonadota</taxon>
        <taxon>Alphaproteobacteria</taxon>
        <taxon>Hyphomicrobiales</taxon>
        <taxon>Phyllobacteriaceae</taxon>
        <taxon>Mesorhizobium</taxon>
    </lineage>
</organism>
<dbReference type="CDD" id="cd03013">
    <property type="entry name" value="PRX5_like"/>
    <property type="match status" value="1"/>
</dbReference>
<evidence type="ECO:0000256" key="3">
    <source>
        <dbReference type="RuleBase" id="RU366011"/>
    </source>
</evidence>
<comment type="catalytic activity">
    <reaction evidence="3">
        <text>a hydroperoxide + 2 glutathione = an alcohol + glutathione disulfide + H2O</text>
        <dbReference type="Rhea" id="RHEA:62632"/>
        <dbReference type="ChEBI" id="CHEBI:15377"/>
        <dbReference type="ChEBI" id="CHEBI:30879"/>
        <dbReference type="ChEBI" id="CHEBI:35924"/>
        <dbReference type="ChEBI" id="CHEBI:57925"/>
        <dbReference type="ChEBI" id="CHEBI:58297"/>
        <dbReference type="EC" id="1.11.1.27"/>
    </reaction>
</comment>
<dbReference type="Gene3D" id="3.40.30.10">
    <property type="entry name" value="Glutaredoxin"/>
    <property type="match status" value="1"/>
</dbReference>